<reference evidence="1 2" key="1">
    <citation type="submission" date="2020-08" db="EMBL/GenBank/DDBJ databases">
        <title>Genomic Encyclopedia of Type Strains, Phase IV (KMG-V): Genome sequencing to study the core and pangenomes of soil and plant-associated prokaryotes.</title>
        <authorList>
            <person name="Whitman W."/>
        </authorList>
    </citation>
    <scope>NUCLEOTIDE SEQUENCE [LARGE SCALE GENOMIC DNA]</scope>
    <source>
        <strain evidence="1 2">SEMIA 4064</strain>
    </source>
</reference>
<accession>A0A7W8XY28</accession>
<dbReference type="Proteomes" id="UP000549882">
    <property type="component" value="Unassembled WGS sequence"/>
</dbReference>
<gene>
    <name evidence="1" type="ORF">GGD50_006349</name>
</gene>
<dbReference type="EMBL" id="JACHBI010000023">
    <property type="protein sequence ID" value="MBB5577694.1"/>
    <property type="molecule type" value="Genomic_DNA"/>
</dbReference>
<sequence length="65" mass="7223">MIARLIVPRLDGGVDFAFDAAIERIWERFDEQQPGRVAHEIGVTALNSDTTRGGPSVYFCDAEIE</sequence>
<proteinExistence type="predicted"/>
<name>A0A7W8XY28_9HYPH</name>
<organism evidence="1 2">
    <name type="scientific">Rhizobium paranaense</name>
    <dbReference type="NCBI Taxonomy" id="1650438"/>
    <lineage>
        <taxon>Bacteria</taxon>
        <taxon>Pseudomonadati</taxon>
        <taxon>Pseudomonadota</taxon>
        <taxon>Alphaproteobacteria</taxon>
        <taxon>Hyphomicrobiales</taxon>
        <taxon>Rhizobiaceae</taxon>
        <taxon>Rhizobium/Agrobacterium group</taxon>
        <taxon>Rhizobium</taxon>
    </lineage>
</organism>
<evidence type="ECO:0000313" key="2">
    <source>
        <dbReference type="Proteomes" id="UP000549882"/>
    </source>
</evidence>
<dbReference type="RefSeq" id="WP_183940961.1">
    <property type="nucleotide sequence ID" value="NZ_JACHBI010000023.1"/>
</dbReference>
<protein>
    <submittedName>
        <fullName evidence="1">Uncharacterized protein</fullName>
    </submittedName>
</protein>
<comment type="caution">
    <text evidence="1">The sequence shown here is derived from an EMBL/GenBank/DDBJ whole genome shotgun (WGS) entry which is preliminary data.</text>
</comment>
<evidence type="ECO:0000313" key="1">
    <source>
        <dbReference type="EMBL" id="MBB5577694.1"/>
    </source>
</evidence>
<keyword evidence="2" id="KW-1185">Reference proteome</keyword>
<dbReference type="AlphaFoldDB" id="A0A7W8XY28"/>